<sequence>MACCSVGGRPGGRELVASLDLVGLAGVSLAVVEVAWRAGEPAALAGCLRDDAAGHGEHVALGQPDRVPLRHQDDEGVVDDVIAASAPGAAAVAEGAGPSGRGGVGGVAGSARAGKSQLAAGYARWCLAHGFDLVAWINAESGPVPELAELAAHLGPPGWRRWSRSRPRRQRCADGWNVTGVPGGCGSGTAWPGSAGCRAGWRFGHRGRQDRKVFRSSPAPSAVNASVKSSSA</sequence>
<proteinExistence type="predicted"/>
<evidence type="ECO:0000313" key="3">
    <source>
        <dbReference type="Proteomes" id="UP000590511"/>
    </source>
</evidence>
<protein>
    <submittedName>
        <fullName evidence="2">Uncharacterized protein</fullName>
    </submittedName>
</protein>
<feature type="compositionally biased region" description="Low complexity" evidence="1">
    <location>
        <begin position="216"/>
        <end position="232"/>
    </location>
</feature>
<dbReference type="EMBL" id="JACHNC010000001">
    <property type="protein sequence ID" value="MBB4750034.1"/>
    <property type="molecule type" value="Genomic_DNA"/>
</dbReference>
<evidence type="ECO:0000313" key="2">
    <source>
        <dbReference type="EMBL" id="MBB4750034.1"/>
    </source>
</evidence>
<evidence type="ECO:0000256" key="1">
    <source>
        <dbReference type="SAM" id="MobiDB-lite"/>
    </source>
</evidence>
<feature type="region of interest" description="Disordered" evidence="1">
    <location>
        <begin position="209"/>
        <end position="232"/>
    </location>
</feature>
<organism evidence="2 3">
    <name type="scientific">Actinoplanes lobatus</name>
    <dbReference type="NCBI Taxonomy" id="113568"/>
    <lineage>
        <taxon>Bacteria</taxon>
        <taxon>Bacillati</taxon>
        <taxon>Actinomycetota</taxon>
        <taxon>Actinomycetes</taxon>
        <taxon>Micromonosporales</taxon>
        <taxon>Micromonosporaceae</taxon>
        <taxon>Actinoplanes</taxon>
    </lineage>
</organism>
<dbReference type="AlphaFoldDB" id="A0A7W7MH34"/>
<dbReference type="Proteomes" id="UP000590511">
    <property type="component" value="Unassembled WGS sequence"/>
</dbReference>
<comment type="caution">
    <text evidence="2">The sequence shown here is derived from an EMBL/GenBank/DDBJ whole genome shotgun (WGS) entry which is preliminary data.</text>
</comment>
<accession>A0A7W7MH34</accession>
<reference evidence="2 3" key="1">
    <citation type="submission" date="2020-08" db="EMBL/GenBank/DDBJ databases">
        <title>Sequencing the genomes of 1000 actinobacteria strains.</title>
        <authorList>
            <person name="Klenk H.-P."/>
        </authorList>
    </citation>
    <scope>NUCLEOTIDE SEQUENCE [LARGE SCALE GENOMIC DNA]</scope>
    <source>
        <strain evidence="2 3">DSM 43150</strain>
    </source>
</reference>
<name>A0A7W7MH34_9ACTN</name>
<gene>
    <name evidence="2" type="ORF">BJ964_004195</name>
</gene>